<dbReference type="Proteomes" id="UP000565715">
    <property type="component" value="Unassembled WGS sequence"/>
</dbReference>
<accession>A0A846XQW2</accession>
<dbReference type="GO" id="GO:0005737">
    <property type="term" value="C:cytoplasm"/>
    <property type="evidence" value="ECO:0007669"/>
    <property type="project" value="UniProtKB-SubCell"/>
</dbReference>
<dbReference type="InterPro" id="IPR036388">
    <property type="entry name" value="WH-like_DNA-bd_sf"/>
</dbReference>
<dbReference type="Pfam" id="PF21981">
    <property type="entry name" value="RecX_HTH3"/>
    <property type="match status" value="1"/>
</dbReference>
<dbReference type="Pfam" id="PF02631">
    <property type="entry name" value="RecX_HTH2"/>
    <property type="match status" value="1"/>
</dbReference>
<proteinExistence type="inferred from homology"/>
<dbReference type="InterPro" id="IPR053925">
    <property type="entry name" value="RecX_HTH_3rd"/>
</dbReference>
<evidence type="ECO:0000256" key="2">
    <source>
        <dbReference type="ARBA" id="ARBA00009695"/>
    </source>
</evidence>
<evidence type="ECO:0000313" key="10">
    <source>
        <dbReference type="EMBL" id="NKY37887.1"/>
    </source>
</evidence>
<keyword evidence="11" id="KW-1185">Reference proteome</keyword>
<evidence type="ECO:0000259" key="8">
    <source>
        <dbReference type="Pfam" id="PF21981"/>
    </source>
</evidence>
<protein>
    <recommendedName>
        <fullName evidence="3 5">Regulatory protein RecX</fullName>
    </recommendedName>
</protein>
<evidence type="ECO:0000256" key="3">
    <source>
        <dbReference type="ARBA" id="ARBA00018111"/>
    </source>
</evidence>
<keyword evidence="4 5" id="KW-0963">Cytoplasm</keyword>
<dbReference type="Gene3D" id="1.10.10.10">
    <property type="entry name" value="Winged helix-like DNA-binding domain superfamily/Winged helix DNA-binding domain"/>
    <property type="match status" value="2"/>
</dbReference>
<dbReference type="GO" id="GO:0006282">
    <property type="term" value="P:regulation of DNA repair"/>
    <property type="evidence" value="ECO:0007669"/>
    <property type="project" value="UniProtKB-UniRule"/>
</dbReference>
<dbReference type="EMBL" id="JAAXOO010000011">
    <property type="protein sequence ID" value="NKY37887.1"/>
    <property type="molecule type" value="Genomic_DNA"/>
</dbReference>
<gene>
    <name evidence="5 10" type="primary">recX</name>
    <name evidence="10" type="ORF">HGA13_33195</name>
</gene>
<comment type="similarity">
    <text evidence="2 5">Belongs to the RecX family.</text>
</comment>
<evidence type="ECO:0000256" key="6">
    <source>
        <dbReference type="SAM" id="MobiDB-lite"/>
    </source>
</evidence>
<comment type="subcellular location">
    <subcellularLocation>
        <location evidence="1 5">Cytoplasm</location>
    </subcellularLocation>
</comment>
<dbReference type="PANTHER" id="PTHR33602:SF1">
    <property type="entry name" value="REGULATORY PROTEIN RECX FAMILY PROTEIN"/>
    <property type="match status" value="1"/>
</dbReference>
<dbReference type="NCBIfam" id="NF001064">
    <property type="entry name" value="PRK00117.5-4"/>
    <property type="match status" value="1"/>
</dbReference>
<dbReference type="Pfam" id="PF21982">
    <property type="entry name" value="RecX_HTH1"/>
    <property type="match status" value="1"/>
</dbReference>
<comment type="caution">
    <text evidence="10">The sequence shown here is derived from an EMBL/GenBank/DDBJ whole genome shotgun (WGS) entry which is preliminary data.</text>
</comment>
<dbReference type="InterPro" id="IPR053924">
    <property type="entry name" value="RecX_HTH_2nd"/>
</dbReference>
<organism evidence="10 11">
    <name type="scientific">Nocardia speluncae</name>
    <dbReference type="NCBI Taxonomy" id="419477"/>
    <lineage>
        <taxon>Bacteria</taxon>
        <taxon>Bacillati</taxon>
        <taxon>Actinomycetota</taxon>
        <taxon>Actinomycetes</taxon>
        <taxon>Mycobacteriales</taxon>
        <taxon>Nocardiaceae</taxon>
        <taxon>Nocardia</taxon>
    </lineage>
</organism>
<feature type="region of interest" description="Disordered" evidence="6">
    <location>
        <begin position="1"/>
        <end position="26"/>
    </location>
</feature>
<comment type="function">
    <text evidence="5">Modulates RecA activity.</text>
</comment>
<name>A0A846XQW2_9NOCA</name>
<dbReference type="AlphaFoldDB" id="A0A846XQW2"/>
<evidence type="ECO:0000256" key="4">
    <source>
        <dbReference type="ARBA" id="ARBA00022490"/>
    </source>
</evidence>
<dbReference type="InterPro" id="IPR053926">
    <property type="entry name" value="RecX_HTH_1st"/>
</dbReference>
<evidence type="ECO:0000256" key="5">
    <source>
        <dbReference type="HAMAP-Rule" id="MF_01114"/>
    </source>
</evidence>
<evidence type="ECO:0000256" key="1">
    <source>
        <dbReference type="ARBA" id="ARBA00004496"/>
    </source>
</evidence>
<feature type="domain" description="RecX third three-helical" evidence="8">
    <location>
        <begin position="124"/>
        <end position="171"/>
    </location>
</feature>
<evidence type="ECO:0000259" key="9">
    <source>
        <dbReference type="Pfam" id="PF21982"/>
    </source>
</evidence>
<feature type="domain" description="RecX second three-helical" evidence="7">
    <location>
        <begin position="77"/>
        <end position="118"/>
    </location>
</feature>
<dbReference type="InterPro" id="IPR003783">
    <property type="entry name" value="Regulatory_RecX"/>
</dbReference>
<evidence type="ECO:0000313" key="11">
    <source>
        <dbReference type="Proteomes" id="UP000565715"/>
    </source>
</evidence>
<evidence type="ECO:0000259" key="7">
    <source>
        <dbReference type="Pfam" id="PF02631"/>
    </source>
</evidence>
<feature type="domain" description="RecX first three-helical" evidence="9">
    <location>
        <begin position="32"/>
        <end position="70"/>
    </location>
</feature>
<dbReference type="RefSeq" id="WP_084471668.1">
    <property type="nucleotide sequence ID" value="NZ_JAAXOO010000011.1"/>
</dbReference>
<dbReference type="HAMAP" id="MF_01114">
    <property type="entry name" value="RecX"/>
    <property type="match status" value="1"/>
</dbReference>
<dbReference type="PANTHER" id="PTHR33602">
    <property type="entry name" value="REGULATORY PROTEIN RECX FAMILY PROTEIN"/>
    <property type="match status" value="1"/>
</dbReference>
<sequence>MRPPGPGAAGPQQGIGGADGISLPGGSLEQVKEASLRLLAVRARSRTELAQRLSAKGFASEAIEQSLDRLAEVGLIDDAEFARQWVRQRHSFSGKGRQALAQELRRKGVAPEEAAAALDDITADDEHDRATELVRRKLRTLPAGLDREKAIRRLVGMLARRGYGHSVAYTVVKAEWDAARGGSDLDEPDAPLG</sequence>
<reference evidence="10 11" key="1">
    <citation type="submission" date="2020-04" db="EMBL/GenBank/DDBJ databases">
        <title>MicrobeNet Type strains.</title>
        <authorList>
            <person name="Nicholson A.C."/>
        </authorList>
    </citation>
    <scope>NUCLEOTIDE SEQUENCE [LARGE SCALE GENOMIC DNA]</scope>
    <source>
        <strain evidence="10 11">DSM 45078</strain>
    </source>
</reference>